<dbReference type="EMBL" id="CAESAL010000005">
    <property type="protein sequence ID" value="CAB4331941.1"/>
    <property type="molecule type" value="Genomic_DNA"/>
</dbReference>
<evidence type="ECO:0000313" key="15">
    <source>
        <dbReference type="EMBL" id="CAB5074485.1"/>
    </source>
</evidence>
<evidence type="ECO:0000256" key="3">
    <source>
        <dbReference type="ARBA" id="ARBA00022989"/>
    </source>
</evidence>
<dbReference type="EMBL" id="CAFBRD010000010">
    <property type="protein sequence ID" value="CAB5074485.1"/>
    <property type="molecule type" value="Genomic_DNA"/>
</dbReference>
<evidence type="ECO:0000256" key="2">
    <source>
        <dbReference type="ARBA" id="ARBA00022692"/>
    </source>
</evidence>
<dbReference type="EMBL" id="CAEZVC010000053">
    <property type="protein sequence ID" value="CAB4623266.1"/>
    <property type="molecule type" value="Genomic_DNA"/>
</dbReference>
<dbReference type="EMBL" id="CAEUNJ010000003">
    <property type="protein sequence ID" value="CAB4370263.1"/>
    <property type="molecule type" value="Genomic_DNA"/>
</dbReference>
<proteinExistence type="predicted"/>
<evidence type="ECO:0000256" key="1">
    <source>
        <dbReference type="ARBA" id="ARBA00004141"/>
    </source>
</evidence>
<gene>
    <name evidence="9" type="ORF">UFOPK1762_00471</name>
    <name evidence="10" type="ORF">UFOPK1906_00964</name>
    <name evidence="11" type="ORF">UFOPK2624_00555</name>
    <name evidence="12" type="ORF">UFOPK3010_01114</name>
    <name evidence="7" type="ORF">UFOPK3331_00262</name>
    <name evidence="13" type="ORF">UFOPK3785_00378</name>
    <name evidence="14" type="ORF">UFOPK3927_00785</name>
    <name evidence="8" type="ORF">UFOPK4201_00105</name>
    <name evidence="15" type="ORF">UFOPK4371_00322</name>
</gene>
<sequence length="201" mass="22397">MTQLVFGATKVWWYVSRSTGIVAWALLALAVLWGLALSTRALGRKTPAPWLLDVHRFFGGLAVIFTIIHFVTLSFDPYMSTTYGYKITQAFVPFASKWKPGPMAWGIVAFYLLLAVELTSLLKKRLPQKFWRGVHMASYALYAMATIHLLTAGTERQNPLLRWSVLVTVGAVVFFTVYRIIGPGRAESVKQSGPKKSSPAN</sequence>
<evidence type="ECO:0000313" key="11">
    <source>
        <dbReference type="EMBL" id="CAB4701106.1"/>
    </source>
</evidence>
<dbReference type="EMBL" id="CAFAAM010000151">
    <property type="protein sequence ID" value="CAB4810369.1"/>
    <property type="molecule type" value="Genomic_DNA"/>
</dbReference>
<evidence type="ECO:0000313" key="13">
    <source>
        <dbReference type="EMBL" id="CAB4943790.1"/>
    </source>
</evidence>
<dbReference type="GO" id="GO:0016020">
    <property type="term" value="C:membrane"/>
    <property type="evidence" value="ECO:0007669"/>
    <property type="project" value="UniProtKB-SubCell"/>
</dbReference>
<evidence type="ECO:0000259" key="6">
    <source>
        <dbReference type="Pfam" id="PF01794"/>
    </source>
</evidence>
<feature type="transmembrane region" description="Helical" evidence="5">
    <location>
        <begin position="134"/>
        <end position="154"/>
    </location>
</feature>
<keyword evidence="3 5" id="KW-1133">Transmembrane helix</keyword>
<evidence type="ECO:0000256" key="5">
    <source>
        <dbReference type="SAM" id="Phobius"/>
    </source>
</evidence>
<protein>
    <submittedName>
        <fullName evidence="11">Unannotated protein</fullName>
    </submittedName>
</protein>
<feature type="transmembrane region" description="Helical" evidence="5">
    <location>
        <begin position="57"/>
        <end position="75"/>
    </location>
</feature>
<feature type="transmembrane region" description="Helical" evidence="5">
    <location>
        <begin position="12"/>
        <end position="36"/>
    </location>
</feature>
<dbReference type="EMBL" id="CAEZXY010000015">
    <property type="protein sequence ID" value="CAB4701106.1"/>
    <property type="molecule type" value="Genomic_DNA"/>
</dbReference>
<evidence type="ECO:0000313" key="7">
    <source>
        <dbReference type="EMBL" id="CAB4331941.1"/>
    </source>
</evidence>
<accession>A0A6J6PRJ9</accession>
<dbReference type="EMBL" id="CAFBOK010000076">
    <property type="protein sequence ID" value="CAB4982277.1"/>
    <property type="molecule type" value="Genomic_DNA"/>
</dbReference>
<dbReference type="EMBL" id="CAEZTY010000010">
    <property type="protein sequence ID" value="CAB4579383.1"/>
    <property type="molecule type" value="Genomic_DNA"/>
</dbReference>
<feature type="domain" description="Ferric oxidoreductase" evidence="6">
    <location>
        <begin position="19"/>
        <end position="145"/>
    </location>
</feature>
<reference evidence="11" key="1">
    <citation type="submission" date="2020-05" db="EMBL/GenBank/DDBJ databases">
        <authorList>
            <person name="Chiriac C."/>
            <person name="Salcher M."/>
            <person name="Ghai R."/>
            <person name="Kavagutti S V."/>
        </authorList>
    </citation>
    <scope>NUCLEOTIDE SEQUENCE</scope>
</reference>
<keyword evidence="2 5" id="KW-0812">Transmembrane</keyword>
<feature type="transmembrane region" description="Helical" evidence="5">
    <location>
        <begin position="103"/>
        <end position="122"/>
    </location>
</feature>
<dbReference type="InterPro" id="IPR013130">
    <property type="entry name" value="Fe3_Rdtase_TM_dom"/>
</dbReference>
<evidence type="ECO:0000313" key="12">
    <source>
        <dbReference type="EMBL" id="CAB4810369.1"/>
    </source>
</evidence>
<dbReference type="AlphaFoldDB" id="A0A6J6PRJ9"/>
<evidence type="ECO:0000313" key="10">
    <source>
        <dbReference type="EMBL" id="CAB4623266.1"/>
    </source>
</evidence>
<comment type="subcellular location">
    <subcellularLocation>
        <location evidence="1">Membrane</location>
        <topology evidence="1">Multi-pass membrane protein</topology>
    </subcellularLocation>
</comment>
<feature type="transmembrane region" description="Helical" evidence="5">
    <location>
        <begin position="160"/>
        <end position="181"/>
    </location>
</feature>
<evidence type="ECO:0000313" key="9">
    <source>
        <dbReference type="EMBL" id="CAB4579383.1"/>
    </source>
</evidence>
<name>A0A6J6PRJ9_9ZZZZ</name>
<evidence type="ECO:0000313" key="8">
    <source>
        <dbReference type="EMBL" id="CAB4370263.1"/>
    </source>
</evidence>
<dbReference type="Pfam" id="PF01794">
    <property type="entry name" value="Ferric_reduct"/>
    <property type="match status" value="1"/>
</dbReference>
<dbReference type="EMBL" id="CAFBNJ010000012">
    <property type="protein sequence ID" value="CAB4943790.1"/>
    <property type="molecule type" value="Genomic_DNA"/>
</dbReference>
<evidence type="ECO:0000256" key="4">
    <source>
        <dbReference type="ARBA" id="ARBA00023136"/>
    </source>
</evidence>
<keyword evidence="4 5" id="KW-0472">Membrane</keyword>
<organism evidence="11">
    <name type="scientific">freshwater metagenome</name>
    <dbReference type="NCBI Taxonomy" id="449393"/>
    <lineage>
        <taxon>unclassified sequences</taxon>
        <taxon>metagenomes</taxon>
        <taxon>ecological metagenomes</taxon>
    </lineage>
</organism>
<evidence type="ECO:0000313" key="14">
    <source>
        <dbReference type="EMBL" id="CAB4982277.1"/>
    </source>
</evidence>